<protein>
    <submittedName>
        <fullName evidence="2">Uncharacterized protein</fullName>
    </submittedName>
</protein>
<dbReference type="AlphaFoldDB" id="A0AAJ0HX76"/>
<accession>A0AAJ0HX76</accession>
<keyword evidence="3" id="KW-1185">Reference proteome</keyword>
<sequence>MICLGSLPVKSDGDTQVRIPLAALAEALKKACQRQLNSDIDDARKPRKTVPKQKELGELERLKQELRNKDQKLRDQDQKLRDQDQKLRDQGQKLRDQDQELREERMRREQEMRNKDRELRQLRRTG</sequence>
<feature type="compositionally biased region" description="Basic and acidic residues" evidence="1">
    <location>
        <begin position="52"/>
        <end position="126"/>
    </location>
</feature>
<dbReference type="EMBL" id="JAUIQD010000001">
    <property type="protein sequence ID" value="KAK3364333.1"/>
    <property type="molecule type" value="Genomic_DNA"/>
</dbReference>
<evidence type="ECO:0000313" key="3">
    <source>
        <dbReference type="Proteomes" id="UP001275084"/>
    </source>
</evidence>
<comment type="caution">
    <text evidence="2">The sequence shown here is derived from an EMBL/GenBank/DDBJ whole genome shotgun (WGS) entry which is preliminary data.</text>
</comment>
<dbReference type="Proteomes" id="UP001275084">
    <property type="component" value="Unassembled WGS sequence"/>
</dbReference>
<reference evidence="2" key="1">
    <citation type="journal article" date="2023" name="Mol. Phylogenet. Evol.">
        <title>Genome-scale phylogeny and comparative genomics of the fungal order Sordariales.</title>
        <authorList>
            <person name="Hensen N."/>
            <person name="Bonometti L."/>
            <person name="Westerberg I."/>
            <person name="Brannstrom I.O."/>
            <person name="Guillou S."/>
            <person name="Cros-Aarteil S."/>
            <person name="Calhoun S."/>
            <person name="Haridas S."/>
            <person name="Kuo A."/>
            <person name="Mondo S."/>
            <person name="Pangilinan J."/>
            <person name="Riley R."/>
            <person name="LaButti K."/>
            <person name="Andreopoulos B."/>
            <person name="Lipzen A."/>
            <person name="Chen C."/>
            <person name="Yan M."/>
            <person name="Daum C."/>
            <person name="Ng V."/>
            <person name="Clum A."/>
            <person name="Steindorff A."/>
            <person name="Ohm R.A."/>
            <person name="Martin F."/>
            <person name="Silar P."/>
            <person name="Natvig D.O."/>
            <person name="Lalanne C."/>
            <person name="Gautier V."/>
            <person name="Ament-Velasquez S.L."/>
            <person name="Kruys A."/>
            <person name="Hutchinson M.I."/>
            <person name="Powell A.J."/>
            <person name="Barry K."/>
            <person name="Miller A.N."/>
            <person name="Grigoriev I.V."/>
            <person name="Debuchy R."/>
            <person name="Gladieux P."/>
            <person name="Hiltunen Thoren M."/>
            <person name="Johannesson H."/>
        </authorList>
    </citation>
    <scope>NUCLEOTIDE SEQUENCE</scope>
    <source>
        <strain evidence="2">CBS 955.72</strain>
    </source>
</reference>
<reference evidence="2" key="2">
    <citation type="submission" date="2023-06" db="EMBL/GenBank/DDBJ databases">
        <authorList>
            <consortium name="Lawrence Berkeley National Laboratory"/>
            <person name="Haridas S."/>
            <person name="Hensen N."/>
            <person name="Bonometti L."/>
            <person name="Westerberg I."/>
            <person name="Brannstrom I.O."/>
            <person name="Guillou S."/>
            <person name="Cros-Aarteil S."/>
            <person name="Calhoun S."/>
            <person name="Kuo A."/>
            <person name="Mondo S."/>
            <person name="Pangilinan J."/>
            <person name="Riley R."/>
            <person name="Labutti K."/>
            <person name="Andreopoulos B."/>
            <person name="Lipzen A."/>
            <person name="Chen C."/>
            <person name="Yanf M."/>
            <person name="Daum C."/>
            <person name="Ng V."/>
            <person name="Clum A."/>
            <person name="Steindorff A."/>
            <person name="Ohm R."/>
            <person name="Martin F."/>
            <person name="Silar P."/>
            <person name="Natvig D."/>
            <person name="Lalanne C."/>
            <person name="Gautier V."/>
            <person name="Ament-Velasquez S.L."/>
            <person name="Kruys A."/>
            <person name="Hutchinson M.I."/>
            <person name="Powell A.J."/>
            <person name="Barry K."/>
            <person name="Miller A.N."/>
            <person name="Grigoriev I.V."/>
            <person name="Debuchy R."/>
            <person name="Gladieux P."/>
            <person name="Thoren M.H."/>
            <person name="Johannesson H."/>
        </authorList>
    </citation>
    <scope>NUCLEOTIDE SEQUENCE</scope>
    <source>
        <strain evidence="2">CBS 955.72</strain>
    </source>
</reference>
<feature type="region of interest" description="Disordered" evidence="1">
    <location>
        <begin position="37"/>
        <end position="126"/>
    </location>
</feature>
<proteinExistence type="predicted"/>
<name>A0AAJ0HX76_9PEZI</name>
<evidence type="ECO:0000313" key="2">
    <source>
        <dbReference type="EMBL" id="KAK3364333.1"/>
    </source>
</evidence>
<organism evidence="2 3">
    <name type="scientific">Lasiosphaeria hispida</name>
    <dbReference type="NCBI Taxonomy" id="260671"/>
    <lineage>
        <taxon>Eukaryota</taxon>
        <taxon>Fungi</taxon>
        <taxon>Dikarya</taxon>
        <taxon>Ascomycota</taxon>
        <taxon>Pezizomycotina</taxon>
        <taxon>Sordariomycetes</taxon>
        <taxon>Sordariomycetidae</taxon>
        <taxon>Sordariales</taxon>
        <taxon>Lasiosphaeriaceae</taxon>
        <taxon>Lasiosphaeria</taxon>
    </lineage>
</organism>
<evidence type="ECO:0000256" key="1">
    <source>
        <dbReference type="SAM" id="MobiDB-lite"/>
    </source>
</evidence>
<gene>
    <name evidence="2" type="ORF">B0T25DRAFT_563356</name>
</gene>